<feature type="domain" description="PIN" evidence="1">
    <location>
        <begin position="8"/>
        <end position="79"/>
    </location>
</feature>
<evidence type="ECO:0000313" key="3">
    <source>
        <dbReference type="Proteomes" id="UP001264980"/>
    </source>
</evidence>
<dbReference type="EMBL" id="JAVDTI010000003">
    <property type="protein sequence ID" value="MDR6806263.1"/>
    <property type="molecule type" value="Genomic_DNA"/>
</dbReference>
<evidence type="ECO:0000259" key="1">
    <source>
        <dbReference type="Pfam" id="PF13470"/>
    </source>
</evidence>
<dbReference type="InterPro" id="IPR002850">
    <property type="entry name" value="PIN_toxin-like"/>
</dbReference>
<protein>
    <submittedName>
        <fullName evidence="2">PIN family toxin of toxin-antitoxin system</fullName>
    </submittedName>
</protein>
<keyword evidence="3" id="KW-1185">Reference proteome</keyword>
<dbReference type="Pfam" id="PF13470">
    <property type="entry name" value="PIN_3"/>
    <property type="match status" value="1"/>
</dbReference>
<dbReference type="RefSeq" id="WP_409014440.1">
    <property type="nucleotide sequence ID" value="NZ_JAVDTI010000003.1"/>
</dbReference>
<proteinExistence type="predicted"/>
<dbReference type="InterPro" id="IPR002716">
    <property type="entry name" value="PIN_dom"/>
</dbReference>
<dbReference type="Proteomes" id="UP001264980">
    <property type="component" value="Unassembled WGS sequence"/>
</dbReference>
<gene>
    <name evidence="2" type="ORF">J2W84_003311</name>
</gene>
<reference evidence="2 3" key="1">
    <citation type="submission" date="2023-07" db="EMBL/GenBank/DDBJ databases">
        <title>Sorghum-associated microbial communities from plants grown in Nebraska, USA.</title>
        <authorList>
            <person name="Schachtman D."/>
        </authorList>
    </citation>
    <scope>NUCLEOTIDE SEQUENCE [LARGE SCALE GENOMIC DNA]</scope>
    <source>
        <strain evidence="2 3">BE57</strain>
    </source>
</reference>
<name>A0ABU1QYN0_9BACT</name>
<organism evidence="2 3">
    <name type="scientific">Dyadobacter fermentans</name>
    <dbReference type="NCBI Taxonomy" id="94254"/>
    <lineage>
        <taxon>Bacteria</taxon>
        <taxon>Pseudomonadati</taxon>
        <taxon>Bacteroidota</taxon>
        <taxon>Cytophagia</taxon>
        <taxon>Cytophagales</taxon>
        <taxon>Spirosomataceae</taxon>
        <taxon>Dyadobacter</taxon>
    </lineage>
</organism>
<evidence type="ECO:0000313" key="2">
    <source>
        <dbReference type="EMBL" id="MDR6806263.1"/>
    </source>
</evidence>
<dbReference type="NCBIfam" id="TIGR00305">
    <property type="entry name" value="putative toxin-antitoxin system toxin component, PIN family"/>
    <property type="match status" value="1"/>
</dbReference>
<comment type="caution">
    <text evidence="2">The sequence shown here is derived from an EMBL/GenBank/DDBJ whole genome shotgun (WGS) entry which is preliminary data.</text>
</comment>
<sequence>MRKGAKVKIVLDANWYVSACINRKSRRTLYQHILKNTGIKAYYSEELLAEFADVISRVKFRKYVTLEQATRLKTIVLKFVIKYILIPSLP</sequence>
<accession>A0ABU1QYN0</accession>